<reference evidence="3" key="1">
    <citation type="submission" date="2019-09" db="EMBL/GenBank/DDBJ databases">
        <title>Draft genome information of white flower Hibiscus syriacus.</title>
        <authorList>
            <person name="Kim Y.-M."/>
        </authorList>
    </citation>
    <scope>NUCLEOTIDE SEQUENCE [LARGE SCALE GENOMIC DNA]</scope>
    <source>
        <strain evidence="3">YM2019G1</strain>
    </source>
</reference>
<dbReference type="SUPFAM" id="SSF54001">
    <property type="entry name" value="Cysteine proteinases"/>
    <property type="match status" value="1"/>
</dbReference>
<dbReference type="InterPro" id="IPR028889">
    <property type="entry name" value="USP"/>
</dbReference>
<dbReference type="GO" id="GO:0005634">
    <property type="term" value="C:nucleus"/>
    <property type="evidence" value="ECO:0007669"/>
    <property type="project" value="TreeGrafter"/>
</dbReference>
<comment type="caution">
    <text evidence="3">The sequence shown here is derived from an EMBL/GenBank/DDBJ whole genome shotgun (WGS) entry which is preliminary data.</text>
</comment>
<dbReference type="PROSITE" id="PS50235">
    <property type="entry name" value="USP_3"/>
    <property type="match status" value="1"/>
</dbReference>
<organism evidence="3 4">
    <name type="scientific">Hibiscus syriacus</name>
    <name type="common">Rose of Sharon</name>
    <dbReference type="NCBI Taxonomy" id="106335"/>
    <lineage>
        <taxon>Eukaryota</taxon>
        <taxon>Viridiplantae</taxon>
        <taxon>Streptophyta</taxon>
        <taxon>Embryophyta</taxon>
        <taxon>Tracheophyta</taxon>
        <taxon>Spermatophyta</taxon>
        <taxon>Magnoliopsida</taxon>
        <taxon>eudicotyledons</taxon>
        <taxon>Gunneridae</taxon>
        <taxon>Pentapetalae</taxon>
        <taxon>rosids</taxon>
        <taxon>malvids</taxon>
        <taxon>Malvales</taxon>
        <taxon>Malvaceae</taxon>
        <taxon>Malvoideae</taxon>
        <taxon>Hibiscus</taxon>
    </lineage>
</organism>
<name>A0A6A3CQS0_HIBSY</name>
<dbReference type="GO" id="GO:0005829">
    <property type="term" value="C:cytosol"/>
    <property type="evidence" value="ECO:0007669"/>
    <property type="project" value="TreeGrafter"/>
</dbReference>
<dbReference type="Gene3D" id="3.90.70.10">
    <property type="entry name" value="Cysteine proteinases"/>
    <property type="match status" value="1"/>
</dbReference>
<feature type="domain" description="USP" evidence="2">
    <location>
        <begin position="1"/>
        <end position="82"/>
    </location>
</feature>
<dbReference type="PANTHER" id="PTHR24006">
    <property type="entry name" value="UBIQUITIN CARBOXYL-TERMINAL HYDROLASE"/>
    <property type="match status" value="1"/>
</dbReference>
<dbReference type="AlphaFoldDB" id="A0A6A3CQS0"/>
<dbReference type="GO" id="GO:0016579">
    <property type="term" value="P:protein deubiquitination"/>
    <property type="evidence" value="ECO:0007669"/>
    <property type="project" value="InterPro"/>
</dbReference>
<proteinExistence type="predicted"/>
<evidence type="ECO:0000313" key="3">
    <source>
        <dbReference type="EMBL" id="KAE8731875.1"/>
    </source>
</evidence>
<evidence type="ECO:0000256" key="1">
    <source>
        <dbReference type="SAM" id="MobiDB-lite"/>
    </source>
</evidence>
<dbReference type="Pfam" id="PF00443">
    <property type="entry name" value="UCH"/>
    <property type="match status" value="1"/>
</dbReference>
<evidence type="ECO:0000313" key="4">
    <source>
        <dbReference type="Proteomes" id="UP000436088"/>
    </source>
</evidence>
<gene>
    <name evidence="3" type="ORF">F3Y22_tig00002511pilonHSYRG00527</name>
</gene>
<keyword evidence="4" id="KW-1185">Reference proteome</keyword>
<dbReference type="InterPro" id="IPR038765">
    <property type="entry name" value="Papain-like_cys_pep_sf"/>
</dbReference>
<sequence>MTENCQSGESDDEEIDSEDVKVKRNSTKRVLVNKAPPILTIHLKRFCQDVRGRLSKLNGHVNFRETINLRPYVDPRYLSQYV</sequence>
<feature type="region of interest" description="Disordered" evidence="1">
    <location>
        <begin position="1"/>
        <end position="21"/>
    </location>
</feature>
<dbReference type="InterPro" id="IPR050164">
    <property type="entry name" value="Peptidase_C19"/>
</dbReference>
<dbReference type="EMBL" id="VEPZ02000181">
    <property type="protein sequence ID" value="KAE8731875.1"/>
    <property type="molecule type" value="Genomic_DNA"/>
</dbReference>
<accession>A0A6A3CQS0</accession>
<dbReference type="Proteomes" id="UP000436088">
    <property type="component" value="Unassembled WGS sequence"/>
</dbReference>
<dbReference type="InterPro" id="IPR001394">
    <property type="entry name" value="Peptidase_C19_UCH"/>
</dbReference>
<evidence type="ECO:0000259" key="2">
    <source>
        <dbReference type="PROSITE" id="PS50235"/>
    </source>
</evidence>
<dbReference type="GO" id="GO:0004843">
    <property type="term" value="F:cysteine-type deubiquitinase activity"/>
    <property type="evidence" value="ECO:0007669"/>
    <property type="project" value="InterPro"/>
</dbReference>
<protein>
    <recommendedName>
        <fullName evidence="2">USP domain-containing protein</fullName>
    </recommendedName>
</protein>
<dbReference type="PANTHER" id="PTHR24006:SF781">
    <property type="entry name" value="LD34905P"/>
    <property type="match status" value="1"/>
</dbReference>